<dbReference type="AlphaFoldDB" id="A0AA88Y3B2"/>
<keyword evidence="4" id="KW-1185">Reference proteome</keyword>
<dbReference type="Gene3D" id="1.10.510.10">
    <property type="entry name" value="Transferase(Phosphotransferase) domain 1"/>
    <property type="match status" value="1"/>
</dbReference>
<dbReference type="InterPro" id="IPR001245">
    <property type="entry name" value="Ser-Thr/Tyr_kinase_cat_dom"/>
</dbReference>
<evidence type="ECO:0000256" key="1">
    <source>
        <dbReference type="SAM" id="MobiDB-lite"/>
    </source>
</evidence>
<gene>
    <name evidence="3" type="ORF">FSP39_012370</name>
</gene>
<dbReference type="PROSITE" id="PS00109">
    <property type="entry name" value="PROTEIN_KINASE_TYR"/>
    <property type="match status" value="1"/>
</dbReference>
<dbReference type="EMBL" id="VSWD01000009">
    <property type="protein sequence ID" value="KAK3093185.1"/>
    <property type="molecule type" value="Genomic_DNA"/>
</dbReference>
<dbReference type="GO" id="GO:0005886">
    <property type="term" value="C:plasma membrane"/>
    <property type="evidence" value="ECO:0007669"/>
    <property type="project" value="TreeGrafter"/>
</dbReference>
<evidence type="ECO:0000259" key="2">
    <source>
        <dbReference type="PROSITE" id="PS50011"/>
    </source>
</evidence>
<dbReference type="GO" id="GO:0004714">
    <property type="term" value="F:transmembrane receptor protein tyrosine kinase activity"/>
    <property type="evidence" value="ECO:0007669"/>
    <property type="project" value="TreeGrafter"/>
</dbReference>
<organism evidence="3 4">
    <name type="scientific">Pinctada imbricata</name>
    <name type="common">Atlantic pearl-oyster</name>
    <name type="synonym">Pinctada martensii</name>
    <dbReference type="NCBI Taxonomy" id="66713"/>
    <lineage>
        <taxon>Eukaryota</taxon>
        <taxon>Metazoa</taxon>
        <taxon>Spiralia</taxon>
        <taxon>Lophotrochozoa</taxon>
        <taxon>Mollusca</taxon>
        <taxon>Bivalvia</taxon>
        <taxon>Autobranchia</taxon>
        <taxon>Pteriomorphia</taxon>
        <taxon>Pterioida</taxon>
        <taxon>Pterioidea</taxon>
        <taxon>Pteriidae</taxon>
        <taxon>Pinctada</taxon>
    </lineage>
</organism>
<dbReference type="SMART" id="SM00219">
    <property type="entry name" value="TyrKc"/>
    <property type="match status" value="1"/>
</dbReference>
<evidence type="ECO:0000313" key="3">
    <source>
        <dbReference type="EMBL" id="KAK3093185.1"/>
    </source>
</evidence>
<dbReference type="PANTHER" id="PTHR24416">
    <property type="entry name" value="TYROSINE-PROTEIN KINASE RECEPTOR"/>
    <property type="match status" value="1"/>
</dbReference>
<dbReference type="Pfam" id="PF07714">
    <property type="entry name" value="PK_Tyr_Ser-Thr"/>
    <property type="match status" value="1"/>
</dbReference>
<dbReference type="GO" id="GO:0005524">
    <property type="term" value="F:ATP binding"/>
    <property type="evidence" value="ECO:0007669"/>
    <property type="project" value="InterPro"/>
</dbReference>
<dbReference type="PANTHER" id="PTHR24416:SF583">
    <property type="entry name" value="RECEPTOR PROTEIN-TYROSINE KINASE"/>
    <property type="match status" value="1"/>
</dbReference>
<dbReference type="FunFam" id="3.30.200.20:FF:001344">
    <property type="match status" value="1"/>
</dbReference>
<dbReference type="Proteomes" id="UP001186944">
    <property type="component" value="Unassembled WGS sequence"/>
</dbReference>
<reference evidence="3" key="1">
    <citation type="submission" date="2019-08" db="EMBL/GenBank/DDBJ databases">
        <title>The improved chromosome-level genome for the pearl oyster Pinctada fucata martensii using PacBio sequencing and Hi-C.</title>
        <authorList>
            <person name="Zheng Z."/>
        </authorList>
    </citation>
    <scope>NUCLEOTIDE SEQUENCE</scope>
    <source>
        <strain evidence="3">ZZ-2019</strain>
        <tissue evidence="3">Adductor muscle</tissue>
    </source>
</reference>
<dbReference type="PROSITE" id="PS50011">
    <property type="entry name" value="PROTEIN_KINASE_DOM"/>
    <property type="match status" value="1"/>
</dbReference>
<dbReference type="InterPro" id="IPR020635">
    <property type="entry name" value="Tyr_kinase_cat_dom"/>
</dbReference>
<dbReference type="InterPro" id="IPR050122">
    <property type="entry name" value="RTK"/>
</dbReference>
<accession>A0AA88Y3B2</accession>
<dbReference type="InterPro" id="IPR011009">
    <property type="entry name" value="Kinase-like_dom_sf"/>
</dbReference>
<name>A0AA88Y3B2_PINIB</name>
<feature type="compositionally biased region" description="Acidic residues" evidence="1">
    <location>
        <begin position="993"/>
        <end position="1007"/>
    </location>
</feature>
<dbReference type="InterPro" id="IPR000719">
    <property type="entry name" value="Prot_kinase_dom"/>
</dbReference>
<dbReference type="Gene3D" id="3.30.200.20">
    <property type="entry name" value="Phosphorylase Kinase, domain 1"/>
    <property type="match status" value="1"/>
</dbReference>
<feature type="region of interest" description="Disordered" evidence="1">
    <location>
        <begin position="1099"/>
        <end position="1118"/>
    </location>
</feature>
<evidence type="ECO:0000313" key="4">
    <source>
        <dbReference type="Proteomes" id="UP001186944"/>
    </source>
</evidence>
<feature type="region of interest" description="Disordered" evidence="1">
    <location>
        <begin position="944"/>
        <end position="1007"/>
    </location>
</feature>
<sequence length="1118" mass="126145">MYVITRGVRLTFREDRWSSLKRFGQGPSWSPVVTVSQSASLKDALVQDYIMPGPLTNVAYVGNGIYYYPMTGDFAGIVHLDLPQGWDDSSLSFEFDDNPTMQCPSLYNVPKLEFLSLPPKNMTTHIQHAVGVKVHGDGFGCVFHSRVRAVSRCGVKGMWTNVTVNLKVNPPGNVKNVTLRADLHYVQARLRINWSPPDDLGSTGILDHYLMRWGKVRLPRPEDLLAQPKYIEDSQTKLDRTIIEFEVWVPKENDISYGFQIVPLAPNQPFKSESWGLFQLFTIPIKYDNNHHHHTNGTSTGHPLSDQDVSIVQIPNSLNISVIWSYAEFNKSKRSFNDHYLVQYGEVDSENAQSFRSNNTCTKIISPFNQEIMASIDYSVYIMDDAPLLLSLNKSHTLYGIKILGYPLGTEDDGIDEERENETMFTFSLDEPNITDSSDELLGLAVLCGVLAATVLIVAVVCRLHRYKREKLSSLHQRILDNSDIMTNPYNLVQKRPIDVLRTRSFSPPVVPDAWEVPHSCVKVGRTLGKGAFGEVLKGRVSASILKHRNVKVESDKACGLHVPVAVKMLKEEASDTYKEDFLREIRLMKEIGYHKNIVSMLGCCTLQDPVCLIVEHLPHGDLLTYLRNIRQLLHAREDKDRQYVNSEVESLSPTDLMSFARQIAIGMEFLSQKGFVHRDLAARNVLVGADKNVKIGDFGLTRFVYNDQIYINRNGGKLPLKWMSVEAIFELTFSTASDVWSYGIVLFEIVTLGGTPYPTIDTRDLLRELKNGYRMEKPDNCSEQIYQIMRSCWRENPHDRPTFTKLRTILDHILEADSGLDYFNYQIEGNGIYYQVQDGNDHPQQGTTNSDIKVEDLHENNVKNLLSEGTIEHQKHNANTIVCKAEIENVPKHYHSTETIPVTGHNDEGLQENASQFDNACGKNVQMENTKLDKIEENVCKTVKRQSETESESSDSTITRNDFVSRNAEEFDADMSSFSSDSSSRRQGDDSSNGDDDVFLADDENDSPVPYHLNGCKVSRYNLRPQSIVHWNEKTSNFRARAQLQHAASLLSEQNDSGVSTSSVHDGQTYSFPMDLGLNLLGRPRVWSNGEVPNVRGTCTETSSCGESDAQSLSTYI</sequence>
<dbReference type="CDD" id="cd00192">
    <property type="entry name" value="PTKc"/>
    <property type="match status" value="1"/>
</dbReference>
<dbReference type="SUPFAM" id="SSF56112">
    <property type="entry name" value="Protein kinase-like (PK-like)"/>
    <property type="match status" value="1"/>
</dbReference>
<feature type="domain" description="Protein kinase" evidence="2">
    <location>
        <begin position="522"/>
        <end position="816"/>
    </location>
</feature>
<proteinExistence type="predicted"/>
<dbReference type="FunFam" id="1.10.510.10:FF:000462">
    <property type="entry name" value="Receptor tyrosine kinase"/>
    <property type="match status" value="1"/>
</dbReference>
<comment type="caution">
    <text evidence="3">The sequence shown here is derived from an EMBL/GenBank/DDBJ whole genome shotgun (WGS) entry which is preliminary data.</text>
</comment>
<dbReference type="GO" id="GO:0007169">
    <property type="term" value="P:cell surface receptor protein tyrosine kinase signaling pathway"/>
    <property type="evidence" value="ECO:0007669"/>
    <property type="project" value="TreeGrafter"/>
</dbReference>
<protein>
    <recommendedName>
        <fullName evidence="2">Protein kinase domain-containing protein</fullName>
    </recommendedName>
</protein>
<dbReference type="GO" id="GO:0043235">
    <property type="term" value="C:receptor complex"/>
    <property type="evidence" value="ECO:0007669"/>
    <property type="project" value="TreeGrafter"/>
</dbReference>
<dbReference type="PRINTS" id="PR00109">
    <property type="entry name" value="TYRKINASE"/>
</dbReference>
<dbReference type="InterPro" id="IPR008266">
    <property type="entry name" value="Tyr_kinase_AS"/>
</dbReference>